<dbReference type="OrthoDB" id="8127at2157"/>
<dbReference type="InterPro" id="IPR001789">
    <property type="entry name" value="Sig_transdc_resp-reg_receiver"/>
</dbReference>
<dbReference type="Pfam" id="PF08447">
    <property type="entry name" value="PAS_3"/>
    <property type="match status" value="1"/>
</dbReference>
<keyword evidence="3 6" id="KW-0597">Phosphoprotein</keyword>
<feature type="modified residue" description="4-aspartylphosphate" evidence="6">
    <location>
        <position position="62"/>
    </location>
</feature>
<dbReference type="Gene3D" id="3.30.565.10">
    <property type="entry name" value="Histidine kinase-like ATPase, C-terminal domain"/>
    <property type="match status" value="1"/>
</dbReference>
<evidence type="ECO:0000256" key="1">
    <source>
        <dbReference type="ARBA" id="ARBA00000085"/>
    </source>
</evidence>
<feature type="domain" description="PAC" evidence="11">
    <location>
        <begin position="467"/>
        <end position="517"/>
    </location>
</feature>
<dbReference type="SUPFAM" id="SSF55874">
    <property type="entry name" value="ATPase domain of HSP90 chaperone/DNA topoisomerase II/histidine kinase"/>
    <property type="match status" value="1"/>
</dbReference>
<dbReference type="Pfam" id="PF08448">
    <property type="entry name" value="PAS_4"/>
    <property type="match status" value="1"/>
</dbReference>
<dbReference type="PROSITE" id="PS50113">
    <property type="entry name" value="PAC"/>
    <property type="match status" value="1"/>
</dbReference>
<keyword evidence="4" id="KW-0808">Transferase</keyword>
<dbReference type="InterPro" id="IPR005467">
    <property type="entry name" value="His_kinase_dom"/>
</dbReference>
<dbReference type="SMART" id="SM00086">
    <property type="entry name" value="PAC"/>
    <property type="match status" value="3"/>
</dbReference>
<dbReference type="SMART" id="SM00448">
    <property type="entry name" value="REC"/>
    <property type="match status" value="1"/>
</dbReference>
<dbReference type="SMART" id="SM00091">
    <property type="entry name" value="PAS"/>
    <property type="match status" value="3"/>
</dbReference>
<evidence type="ECO:0000256" key="5">
    <source>
        <dbReference type="ARBA" id="ARBA00022777"/>
    </source>
</evidence>
<feature type="domain" description="Response regulatory" evidence="9">
    <location>
        <begin position="9"/>
        <end position="127"/>
    </location>
</feature>
<dbReference type="PROSITE" id="PS50112">
    <property type="entry name" value="PAS"/>
    <property type="match status" value="2"/>
</dbReference>
<dbReference type="AlphaFoldDB" id="A0A1H3FX71"/>
<dbReference type="InterPro" id="IPR052162">
    <property type="entry name" value="Sensor_kinase/Photoreceptor"/>
</dbReference>
<dbReference type="GO" id="GO:0000155">
    <property type="term" value="F:phosphorelay sensor kinase activity"/>
    <property type="evidence" value="ECO:0007669"/>
    <property type="project" value="InterPro"/>
</dbReference>
<dbReference type="SUPFAM" id="SSF52172">
    <property type="entry name" value="CheY-like"/>
    <property type="match status" value="1"/>
</dbReference>
<dbReference type="PANTHER" id="PTHR43304">
    <property type="entry name" value="PHYTOCHROME-LIKE PROTEIN CPH1"/>
    <property type="match status" value="1"/>
</dbReference>
<evidence type="ECO:0000313" key="12">
    <source>
        <dbReference type="EMBL" id="SDX95377.1"/>
    </source>
</evidence>
<accession>A0A1H3FX71</accession>
<dbReference type="InterPro" id="IPR001610">
    <property type="entry name" value="PAC"/>
</dbReference>
<feature type="domain" description="PAS" evidence="10">
    <location>
        <begin position="288"/>
        <end position="341"/>
    </location>
</feature>
<dbReference type="Proteomes" id="UP000199170">
    <property type="component" value="Unassembled WGS sequence"/>
</dbReference>
<dbReference type="EC" id="2.7.13.3" evidence="2"/>
<evidence type="ECO:0000256" key="4">
    <source>
        <dbReference type="ARBA" id="ARBA00022679"/>
    </source>
</evidence>
<sequence>MTVRSDEIRVLHVDDDAEFADLTATFLQRADDRIRVQTATGAADALDRLEADPDAVDCILSDHDMPGRDGIELLRTVRDQFSDLPFILFTGKGSEAVASRAISEGVTDYLQKETGTEQYEVLANRIANAVQHRRSWEELANRNQELRVYERMVNSMQESACVYDEAGRFRMVNQYLAEGHGTTPSELEGEISDLIPRLRAEHENDPYQELLDGERAELRGEMKGEFPRHGYGVIEYRITPLVIDGEIEGAVGVARDITERRQREAELVRLQDLLDETERLAHVGGWEIDAETMELVWTEHLSSLLGLDPETDPSLSQVIETIHEDDRDRVSDAICRALDHGEEFEIEGRVHDGDTLRCVQIHGVPRLSEGAVEAVRGAVRDVTEHRQRERELDQARAEYEELFNGMNDAAWVIDPDGSIVAVNDAAVERTGYSREELLSMRPHDIDAGTENEEITRLIETMPEDGIQIIETVRETKDGEHIPVEIGSSLITYRGQTAILSIGRDITNRKRREQQLEEFASVVSHDLRNPLNVAEGRLELARAQCDSDHLDRVADAHDRMTTLIENLLALARSSDANPDCSPVSLPDLADRSWQLVETADATLETETDRSVWVDPSRAKQLFENLFRNALEHGSTDALSAGQDRVEIDSATDDREPTDLVRGGSGTGRSADTNERDESSVTVTVGDFEDGFYVADDGPGISADERDRVFETGYSSSAEGIGFGLSIVAQVAESHDWDVDVTTSERGGARFEFTDVDFAE</sequence>
<evidence type="ECO:0000259" key="11">
    <source>
        <dbReference type="PROSITE" id="PS50113"/>
    </source>
</evidence>
<dbReference type="RefSeq" id="WP_089766784.1">
    <property type="nucleotide sequence ID" value="NZ_FNPB01000004.1"/>
</dbReference>
<dbReference type="Pfam" id="PF00512">
    <property type="entry name" value="HisKA"/>
    <property type="match status" value="1"/>
</dbReference>
<gene>
    <name evidence="12" type="ORF">SAMN04487946_104217</name>
</gene>
<dbReference type="InterPro" id="IPR013655">
    <property type="entry name" value="PAS_fold_3"/>
</dbReference>
<dbReference type="InterPro" id="IPR000014">
    <property type="entry name" value="PAS"/>
</dbReference>
<dbReference type="Pfam" id="PF02518">
    <property type="entry name" value="HATPase_c"/>
    <property type="match status" value="1"/>
</dbReference>
<dbReference type="PROSITE" id="PS50109">
    <property type="entry name" value="HIS_KIN"/>
    <property type="match status" value="1"/>
</dbReference>
<dbReference type="SUPFAM" id="SSF55785">
    <property type="entry name" value="PYP-like sensor domain (PAS domain)"/>
    <property type="match status" value="3"/>
</dbReference>
<dbReference type="Gene3D" id="3.30.450.20">
    <property type="entry name" value="PAS domain"/>
    <property type="match status" value="3"/>
</dbReference>
<dbReference type="InterPro" id="IPR036890">
    <property type="entry name" value="HATPase_C_sf"/>
</dbReference>
<feature type="compositionally biased region" description="Basic and acidic residues" evidence="7">
    <location>
        <begin position="642"/>
        <end position="657"/>
    </location>
</feature>
<dbReference type="InterPro" id="IPR013656">
    <property type="entry name" value="PAS_4"/>
</dbReference>
<feature type="domain" description="PAS" evidence="10">
    <location>
        <begin position="395"/>
        <end position="439"/>
    </location>
</feature>
<dbReference type="Gene3D" id="3.40.50.2300">
    <property type="match status" value="1"/>
</dbReference>
<dbReference type="PANTHER" id="PTHR43304:SF1">
    <property type="entry name" value="PAC DOMAIN-CONTAINING PROTEIN"/>
    <property type="match status" value="1"/>
</dbReference>
<keyword evidence="13" id="KW-1185">Reference proteome</keyword>
<feature type="domain" description="Histidine kinase" evidence="8">
    <location>
        <begin position="521"/>
        <end position="752"/>
    </location>
</feature>
<dbReference type="InterPro" id="IPR003661">
    <property type="entry name" value="HisK_dim/P_dom"/>
</dbReference>
<dbReference type="Pfam" id="PF13426">
    <property type="entry name" value="PAS_9"/>
    <property type="match status" value="1"/>
</dbReference>
<evidence type="ECO:0000256" key="2">
    <source>
        <dbReference type="ARBA" id="ARBA00012438"/>
    </source>
</evidence>
<protein>
    <recommendedName>
        <fullName evidence="2">histidine kinase</fullName>
        <ecNumber evidence="2">2.7.13.3</ecNumber>
    </recommendedName>
</protein>
<dbReference type="CDD" id="cd00082">
    <property type="entry name" value="HisKA"/>
    <property type="match status" value="1"/>
</dbReference>
<keyword evidence="5" id="KW-0418">Kinase</keyword>
<feature type="region of interest" description="Disordered" evidence="7">
    <location>
        <begin position="636"/>
        <end position="678"/>
    </location>
</feature>
<dbReference type="Pfam" id="PF00072">
    <property type="entry name" value="Response_reg"/>
    <property type="match status" value="1"/>
</dbReference>
<dbReference type="InterPro" id="IPR011006">
    <property type="entry name" value="CheY-like_superfamily"/>
</dbReference>
<dbReference type="SMART" id="SM00387">
    <property type="entry name" value="HATPase_c"/>
    <property type="match status" value="1"/>
</dbReference>
<dbReference type="STRING" id="660517.SAMN04487946_104217"/>
<evidence type="ECO:0000256" key="7">
    <source>
        <dbReference type="SAM" id="MobiDB-lite"/>
    </source>
</evidence>
<evidence type="ECO:0000259" key="8">
    <source>
        <dbReference type="PROSITE" id="PS50109"/>
    </source>
</evidence>
<evidence type="ECO:0000259" key="9">
    <source>
        <dbReference type="PROSITE" id="PS50110"/>
    </source>
</evidence>
<dbReference type="InterPro" id="IPR003594">
    <property type="entry name" value="HATPase_dom"/>
</dbReference>
<evidence type="ECO:0000313" key="13">
    <source>
        <dbReference type="Proteomes" id="UP000199170"/>
    </source>
</evidence>
<name>A0A1H3FX71_9EURY</name>
<dbReference type="PROSITE" id="PS50110">
    <property type="entry name" value="RESPONSE_REGULATORY"/>
    <property type="match status" value="1"/>
</dbReference>
<dbReference type="Gene3D" id="1.10.287.130">
    <property type="match status" value="1"/>
</dbReference>
<dbReference type="InterPro" id="IPR036097">
    <property type="entry name" value="HisK_dim/P_sf"/>
</dbReference>
<evidence type="ECO:0000256" key="3">
    <source>
        <dbReference type="ARBA" id="ARBA00022553"/>
    </source>
</evidence>
<evidence type="ECO:0000256" key="6">
    <source>
        <dbReference type="PROSITE-ProRule" id="PRU00169"/>
    </source>
</evidence>
<proteinExistence type="predicted"/>
<dbReference type="EMBL" id="FNPB01000004">
    <property type="protein sequence ID" value="SDX95377.1"/>
    <property type="molecule type" value="Genomic_DNA"/>
</dbReference>
<dbReference type="InterPro" id="IPR000700">
    <property type="entry name" value="PAS-assoc_C"/>
</dbReference>
<comment type="catalytic activity">
    <reaction evidence="1">
        <text>ATP + protein L-histidine = ADP + protein N-phospho-L-histidine.</text>
        <dbReference type="EC" id="2.7.13.3"/>
    </reaction>
</comment>
<dbReference type="SUPFAM" id="SSF47384">
    <property type="entry name" value="Homodimeric domain of signal transducing histidine kinase"/>
    <property type="match status" value="1"/>
</dbReference>
<dbReference type="NCBIfam" id="TIGR00229">
    <property type="entry name" value="sensory_box"/>
    <property type="match status" value="3"/>
</dbReference>
<organism evidence="12 13">
    <name type="scientific">Halobellus clavatus</name>
    <dbReference type="NCBI Taxonomy" id="660517"/>
    <lineage>
        <taxon>Archaea</taxon>
        <taxon>Methanobacteriati</taxon>
        <taxon>Methanobacteriota</taxon>
        <taxon>Stenosarchaea group</taxon>
        <taxon>Halobacteria</taxon>
        <taxon>Halobacteriales</taxon>
        <taxon>Haloferacaceae</taxon>
        <taxon>Halobellus</taxon>
    </lineage>
</organism>
<reference evidence="13" key="1">
    <citation type="submission" date="2016-10" db="EMBL/GenBank/DDBJ databases">
        <authorList>
            <person name="Varghese N."/>
            <person name="Submissions S."/>
        </authorList>
    </citation>
    <scope>NUCLEOTIDE SEQUENCE [LARGE SCALE GENOMIC DNA]</scope>
    <source>
        <strain evidence="13">CGMCC 1.10118</strain>
    </source>
</reference>
<dbReference type="SMART" id="SM00388">
    <property type="entry name" value="HisKA"/>
    <property type="match status" value="1"/>
</dbReference>
<dbReference type="InterPro" id="IPR035965">
    <property type="entry name" value="PAS-like_dom_sf"/>
</dbReference>
<dbReference type="CDD" id="cd00130">
    <property type="entry name" value="PAS"/>
    <property type="match status" value="1"/>
</dbReference>
<evidence type="ECO:0000259" key="10">
    <source>
        <dbReference type="PROSITE" id="PS50112"/>
    </source>
</evidence>